<gene>
    <name evidence="4" type="ORF">BSK52_12135</name>
</gene>
<organism evidence="4 5">
    <name type="scientific">Paenibacillus odorifer</name>
    <dbReference type="NCBI Taxonomy" id="189426"/>
    <lineage>
        <taxon>Bacteria</taxon>
        <taxon>Bacillati</taxon>
        <taxon>Bacillota</taxon>
        <taxon>Bacilli</taxon>
        <taxon>Bacillales</taxon>
        <taxon>Paenibacillaceae</taxon>
        <taxon>Paenibacillus</taxon>
    </lineage>
</organism>
<dbReference type="GO" id="GO:0009847">
    <property type="term" value="P:spore germination"/>
    <property type="evidence" value="ECO:0007669"/>
    <property type="project" value="InterPro"/>
</dbReference>
<feature type="transmembrane region" description="Helical" evidence="3">
    <location>
        <begin position="383"/>
        <end position="402"/>
    </location>
</feature>
<evidence type="ECO:0000256" key="2">
    <source>
        <dbReference type="ARBA" id="ARBA00023136"/>
    </source>
</evidence>
<dbReference type="Proteomes" id="UP000187439">
    <property type="component" value="Unassembled WGS sequence"/>
</dbReference>
<proteinExistence type="inferred from homology"/>
<keyword evidence="2 3" id="KW-0472">Membrane</keyword>
<dbReference type="PANTHER" id="PTHR22550">
    <property type="entry name" value="SPORE GERMINATION PROTEIN"/>
    <property type="match status" value="1"/>
</dbReference>
<feature type="transmembrane region" description="Helical" evidence="3">
    <location>
        <begin position="290"/>
        <end position="311"/>
    </location>
</feature>
<feature type="transmembrane region" description="Helical" evidence="3">
    <location>
        <begin position="408"/>
        <end position="435"/>
    </location>
</feature>
<keyword evidence="3" id="KW-0812">Transmembrane</keyword>
<reference evidence="4 5" key="1">
    <citation type="submission" date="2016-10" db="EMBL/GenBank/DDBJ databases">
        <title>Paenibacillus species isolates.</title>
        <authorList>
            <person name="Beno S.M."/>
        </authorList>
    </citation>
    <scope>NUCLEOTIDE SEQUENCE [LARGE SCALE GENOMIC DNA]</scope>
    <source>
        <strain evidence="4 5">FSL H7-0710</strain>
    </source>
</reference>
<dbReference type="AlphaFoldDB" id="A0A1R0Y1H6"/>
<sequence length="490" mass="55311">MEKKTIMEQYDPQMKIHQMSTWLDELKQKLNHMDDAEIIEHKMGTSASVHLLYIKTLIDPERLNETIIQPLHRSACNSLSSCITNAKVSEVLSFEDAEQKIMQGFILLNDSVNDQWLGVQLENPLGRAVEPSQTETVIYGAKDSFSEQIDKNITMLRRRLPITTLKTESFTIGSLSKTKVVLLYIDGLTNPEFVSLARKKIESVDFDQFLDSSQLAAFIEDHNHTVFPQFLQTDRPDACAYALGEGKLTLLVSNSPFALIAPITFFHLIQSPEDYFLRWPVASFLRLIRYGSFIVSLTMIPFYVALTTFHYQMIPLPILFVLLESRSKLPFTPFAEGLFMIVTLEIIKEASLRMPTKTSQTLGVIGGIVIGQAAVEAGFASKVLIVLMGISAIAFFLVPNYQVTKSMVLLQILLLILASFLGLPGIVIGLIGILAHLHALTSLGQPYLAPIAPFYGKDWNDLFIRGPLIWMKTRPKYLKPLRKWRQEMKK</sequence>
<dbReference type="InterPro" id="IPR050768">
    <property type="entry name" value="UPF0353/GerABKA_families"/>
</dbReference>
<comment type="similarity">
    <text evidence="1">Belongs to the GerABKA family.</text>
</comment>
<keyword evidence="3" id="KW-1133">Transmembrane helix</keyword>
<name>A0A1R0Y1H6_9BACL</name>
<dbReference type="InterPro" id="IPR004995">
    <property type="entry name" value="Spore_Ger"/>
</dbReference>
<dbReference type="EMBL" id="MPTC01000008">
    <property type="protein sequence ID" value="OMD41168.1"/>
    <property type="molecule type" value="Genomic_DNA"/>
</dbReference>
<protein>
    <submittedName>
        <fullName evidence="4">Spore germination protein</fullName>
    </submittedName>
</protein>
<accession>A0A1R0Y1H6</accession>
<evidence type="ECO:0000256" key="3">
    <source>
        <dbReference type="SAM" id="Phobius"/>
    </source>
</evidence>
<comment type="caution">
    <text evidence="4">The sequence shown here is derived from an EMBL/GenBank/DDBJ whole genome shotgun (WGS) entry which is preliminary data.</text>
</comment>
<evidence type="ECO:0000313" key="4">
    <source>
        <dbReference type="EMBL" id="OMD41168.1"/>
    </source>
</evidence>
<evidence type="ECO:0000256" key="1">
    <source>
        <dbReference type="ARBA" id="ARBA00005278"/>
    </source>
</evidence>
<dbReference type="Pfam" id="PF03323">
    <property type="entry name" value="GerA"/>
    <property type="match status" value="1"/>
</dbReference>
<dbReference type="GO" id="GO:0016020">
    <property type="term" value="C:membrane"/>
    <property type="evidence" value="ECO:0007669"/>
    <property type="project" value="InterPro"/>
</dbReference>
<dbReference type="PIRSF" id="PIRSF005690">
    <property type="entry name" value="GerBA"/>
    <property type="match status" value="1"/>
</dbReference>
<dbReference type="PANTHER" id="PTHR22550:SF5">
    <property type="entry name" value="LEUCINE ZIPPER PROTEIN 4"/>
    <property type="match status" value="1"/>
</dbReference>
<evidence type="ECO:0000313" key="5">
    <source>
        <dbReference type="Proteomes" id="UP000187439"/>
    </source>
</evidence>